<dbReference type="OrthoDB" id="9864415at2"/>
<evidence type="ECO:0000313" key="3">
    <source>
        <dbReference type="EMBL" id="RLJ70128.1"/>
    </source>
</evidence>
<dbReference type="EMBL" id="RCCJ01000001">
    <property type="protein sequence ID" value="RLJ70128.1"/>
    <property type="molecule type" value="Genomic_DNA"/>
</dbReference>
<sequence>MRLRYVLYIMLLLLLSLLLFLYMKLGDTKARLESRERELMKLKAELSIRKANIEEFKRRIREEGIKPLSEREALDRLFNFLDSLKGSYDMKVTRDIRKEGSVWVVDVKLSFRPVSGEEIADRLRSLSGGSSPLVDLKGVLVHTQPEPYVEIEAVLMQPFFGS</sequence>
<evidence type="ECO:0000256" key="1">
    <source>
        <dbReference type="SAM" id="Coils"/>
    </source>
</evidence>
<accession>A0A497XMR2</accession>
<keyword evidence="2" id="KW-1133">Transmembrane helix</keyword>
<comment type="caution">
    <text evidence="3">The sequence shown here is derived from an EMBL/GenBank/DDBJ whole genome shotgun (WGS) entry which is preliminary data.</text>
</comment>
<reference evidence="3 4" key="1">
    <citation type="submission" date="2018-10" db="EMBL/GenBank/DDBJ databases">
        <title>Genomic Encyclopedia of Archaeal and Bacterial Type Strains, Phase II (KMG-II): from individual species to whole genera.</title>
        <authorList>
            <person name="Goeker M."/>
        </authorList>
    </citation>
    <scope>NUCLEOTIDE SEQUENCE [LARGE SCALE GENOMIC DNA]</scope>
    <source>
        <strain evidence="3 4">DSM 16510</strain>
    </source>
</reference>
<dbReference type="AlphaFoldDB" id="A0A497XMR2"/>
<keyword evidence="4" id="KW-1185">Reference proteome</keyword>
<name>A0A497XMR2_9AQUI</name>
<proteinExistence type="predicted"/>
<keyword evidence="1" id="KW-0175">Coiled coil</keyword>
<keyword evidence="2" id="KW-0812">Transmembrane</keyword>
<evidence type="ECO:0000256" key="2">
    <source>
        <dbReference type="SAM" id="Phobius"/>
    </source>
</evidence>
<dbReference type="RefSeq" id="WP_121009265.1">
    <property type="nucleotide sequence ID" value="NZ_RCCJ01000001.1"/>
</dbReference>
<feature type="coiled-coil region" evidence="1">
    <location>
        <begin position="25"/>
        <end position="59"/>
    </location>
</feature>
<evidence type="ECO:0000313" key="4">
    <source>
        <dbReference type="Proteomes" id="UP000267841"/>
    </source>
</evidence>
<gene>
    <name evidence="3" type="ORF">BCF55_0392</name>
</gene>
<dbReference type="Proteomes" id="UP000267841">
    <property type="component" value="Unassembled WGS sequence"/>
</dbReference>
<keyword evidence="2" id="KW-0472">Membrane</keyword>
<feature type="transmembrane region" description="Helical" evidence="2">
    <location>
        <begin position="6"/>
        <end position="25"/>
    </location>
</feature>
<organism evidence="3 4">
    <name type="scientific">Hydrogenivirga caldilitoris</name>
    <dbReference type="NCBI Taxonomy" id="246264"/>
    <lineage>
        <taxon>Bacteria</taxon>
        <taxon>Pseudomonadati</taxon>
        <taxon>Aquificota</taxon>
        <taxon>Aquificia</taxon>
        <taxon>Aquificales</taxon>
        <taxon>Aquificaceae</taxon>
        <taxon>Hydrogenivirga</taxon>
    </lineage>
</organism>
<protein>
    <submittedName>
        <fullName evidence="3">Uncharacterized protein</fullName>
    </submittedName>
</protein>